<evidence type="ECO:0000313" key="1">
    <source>
        <dbReference type="EMBL" id="MCM0620011.1"/>
    </source>
</evidence>
<dbReference type="EMBL" id="JAMOIL010000007">
    <property type="protein sequence ID" value="MCM0620011.1"/>
    <property type="molecule type" value="Genomic_DNA"/>
</dbReference>
<dbReference type="AlphaFoldDB" id="A0A9X2D6E0"/>
<dbReference type="InterPro" id="IPR007061">
    <property type="entry name" value="MST-like"/>
</dbReference>
<name>A0A9X2D6E0_9ACTN</name>
<accession>A0A9X2D6E0</accession>
<dbReference type="RefSeq" id="WP_250826714.1">
    <property type="nucleotide sequence ID" value="NZ_JAMOIL010000007.1"/>
</dbReference>
<reference evidence="1" key="1">
    <citation type="submission" date="2022-05" db="EMBL/GenBank/DDBJ databases">
        <authorList>
            <person name="Tuo L."/>
        </authorList>
    </citation>
    <scope>NUCLEOTIDE SEQUENCE</scope>
    <source>
        <strain evidence="1">BSK12Z-4</strain>
    </source>
</reference>
<dbReference type="SUPFAM" id="SSF109854">
    <property type="entry name" value="DinB/YfiT-like putative metalloenzymes"/>
    <property type="match status" value="1"/>
</dbReference>
<organism evidence="1 2">
    <name type="scientific">Nocardioides bruguierae</name>
    <dbReference type="NCBI Taxonomy" id="2945102"/>
    <lineage>
        <taxon>Bacteria</taxon>
        <taxon>Bacillati</taxon>
        <taxon>Actinomycetota</taxon>
        <taxon>Actinomycetes</taxon>
        <taxon>Propionibacteriales</taxon>
        <taxon>Nocardioidaceae</taxon>
        <taxon>Nocardioides</taxon>
    </lineage>
</organism>
<gene>
    <name evidence="1" type="ORF">M8330_06845</name>
</gene>
<dbReference type="Pfam" id="PF04978">
    <property type="entry name" value="MST"/>
    <property type="match status" value="1"/>
</dbReference>
<sequence>MSIPRPDVPVAADEAATLWGFLSHYRQTLRRQADGLSPEQLATPLAPTTLTLGRLLAHMAFVEDYWFSQVLLGGGDVEPWASLDWDSDPDAEMALADGADLATLDGLLTTAIAASDRIWSAETADAPDLALLSVVERRGRPVSLRWIVVHMIEEYARHCGHADLLRQAIDGATDL</sequence>
<keyword evidence="2" id="KW-1185">Reference proteome</keyword>
<dbReference type="InterPro" id="IPR034660">
    <property type="entry name" value="DinB/YfiT-like"/>
</dbReference>
<comment type="caution">
    <text evidence="1">The sequence shown here is derived from an EMBL/GenBank/DDBJ whole genome shotgun (WGS) entry which is preliminary data.</text>
</comment>
<dbReference type="Proteomes" id="UP001139485">
    <property type="component" value="Unassembled WGS sequence"/>
</dbReference>
<proteinExistence type="predicted"/>
<dbReference type="Gene3D" id="1.20.120.450">
    <property type="entry name" value="dinb family like domain"/>
    <property type="match status" value="1"/>
</dbReference>
<evidence type="ECO:0000313" key="2">
    <source>
        <dbReference type="Proteomes" id="UP001139485"/>
    </source>
</evidence>
<protein>
    <submittedName>
        <fullName evidence="1">DinB family protein</fullName>
    </submittedName>
</protein>